<dbReference type="SFLD" id="SFLDG01129">
    <property type="entry name" value="C1.5:_HAD__Beta-PGM__Phosphata"/>
    <property type="match status" value="1"/>
</dbReference>
<sequence length="275" mass="29429">MTRGGGLARVLPPPDGVGGVLLDVDDTLVGTRAAMVRAGRAAARVVWPDAAPWRVDRAGERYREDPEGHFRAFTRGEHAFEEMRARRVEDVARWLGQEPAGSDLDRWTPAFDRAFAEALHVFDDVVEVLETCRERGWRTALLTNSSAAYTRDKLELAGLTRAVAELTAGVVTKDTLGIGKPAPRVFHHGCRLMGLEPGQVVYVGDELDVDTCGALAAGLGAAWLRRPGYAREEGHLSHAASHGLHPAGTLTEVIDALAGTRTADHPGFGSGAVSG</sequence>
<accession>A0A345NII9</accession>
<evidence type="ECO:0000256" key="3">
    <source>
        <dbReference type="ARBA" id="ARBA00022842"/>
    </source>
</evidence>
<dbReference type="Gene3D" id="3.40.50.1000">
    <property type="entry name" value="HAD superfamily/HAD-like"/>
    <property type="match status" value="1"/>
</dbReference>
<dbReference type="InterPro" id="IPR023214">
    <property type="entry name" value="HAD_sf"/>
</dbReference>
<name>A0A345NII9_9MICO</name>
<dbReference type="PRINTS" id="PR00413">
    <property type="entry name" value="HADHALOGNASE"/>
</dbReference>
<dbReference type="AlphaFoldDB" id="A0A345NII9"/>
<keyword evidence="5" id="KW-1185">Reference proteome</keyword>
<dbReference type="PANTHER" id="PTHR46470">
    <property type="entry name" value="N-ACYLNEURAMINATE-9-PHOSPHATASE"/>
    <property type="match status" value="1"/>
</dbReference>
<keyword evidence="2 4" id="KW-0378">Hydrolase</keyword>
<dbReference type="SUPFAM" id="SSF56784">
    <property type="entry name" value="HAD-like"/>
    <property type="match status" value="1"/>
</dbReference>
<dbReference type="KEGG" id="orn:DV701_00405"/>
<protein>
    <submittedName>
        <fullName evidence="4">HAD family hydrolase</fullName>
    </submittedName>
</protein>
<dbReference type="RefSeq" id="WP_114926616.1">
    <property type="nucleotide sequence ID" value="NZ_CP031229.1"/>
</dbReference>
<dbReference type="InterPro" id="IPR006439">
    <property type="entry name" value="HAD-SF_hydro_IA"/>
</dbReference>
<keyword evidence="3" id="KW-0460">Magnesium</keyword>
<comment type="cofactor">
    <cofactor evidence="1">
        <name>Mg(2+)</name>
        <dbReference type="ChEBI" id="CHEBI:18420"/>
    </cofactor>
</comment>
<reference evidence="4 5" key="1">
    <citation type="submission" date="2018-07" db="EMBL/GenBank/DDBJ databases">
        <title>Complete genome sequencing of Ornithinimicrobium sp. AMA3305.</title>
        <authorList>
            <person name="Bae J.-W."/>
        </authorList>
    </citation>
    <scope>NUCLEOTIDE SEQUENCE [LARGE SCALE GENOMIC DNA]</scope>
    <source>
        <strain evidence="4 5">AMA3305</strain>
    </source>
</reference>
<dbReference type="Pfam" id="PF00702">
    <property type="entry name" value="Hydrolase"/>
    <property type="match status" value="1"/>
</dbReference>
<gene>
    <name evidence="4" type="ORF">DV701_00405</name>
</gene>
<dbReference type="EMBL" id="CP031229">
    <property type="protein sequence ID" value="AXH94847.1"/>
    <property type="molecule type" value="Genomic_DNA"/>
</dbReference>
<dbReference type="GO" id="GO:0016787">
    <property type="term" value="F:hydrolase activity"/>
    <property type="evidence" value="ECO:0007669"/>
    <property type="project" value="UniProtKB-KW"/>
</dbReference>
<dbReference type="Proteomes" id="UP000253790">
    <property type="component" value="Chromosome"/>
</dbReference>
<evidence type="ECO:0000313" key="5">
    <source>
        <dbReference type="Proteomes" id="UP000253790"/>
    </source>
</evidence>
<dbReference type="OrthoDB" id="9810501at2"/>
<evidence type="ECO:0000256" key="1">
    <source>
        <dbReference type="ARBA" id="ARBA00001946"/>
    </source>
</evidence>
<proteinExistence type="predicted"/>
<dbReference type="InterPro" id="IPR036412">
    <property type="entry name" value="HAD-like_sf"/>
</dbReference>
<dbReference type="Gene3D" id="1.20.120.1600">
    <property type="match status" value="1"/>
</dbReference>
<organism evidence="4 5">
    <name type="scientific">Ornithinimicrobium avium</name>
    <dbReference type="NCBI Taxonomy" id="2283195"/>
    <lineage>
        <taxon>Bacteria</taxon>
        <taxon>Bacillati</taxon>
        <taxon>Actinomycetota</taxon>
        <taxon>Actinomycetes</taxon>
        <taxon>Micrococcales</taxon>
        <taxon>Ornithinimicrobiaceae</taxon>
        <taxon>Ornithinimicrobium</taxon>
    </lineage>
</organism>
<evidence type="ECO:0000313" key="4">
    <source>
        <dbReference type="EMBL" id="AXH94847.1"/>
    </source>
</evidence>
<evidence type="ECO:0000256" key="2">
    <source>
        <dbReference type="ARBA" id="ARBA00022801"/>
    </source>
</evidence>
<dbReference type="InterPro" id="IPR051400">
    <property type="entry name" value="HAD-like_hydrolase"/>
</dbReference>
<dbReference type="SFLD" id="SFLDS00003">
    <property type="entry name" value="Haloacid_Dehalogenase"/>
    <property type="match status" value="1"/>
</dbReference>
<dbReference type="GO" id="GO:0044281">
    <property type="term" value="P:small molecule metabolic process"/>
    <property type="evidence" value="ECO:0007669"/>
    <property type="project" value="UniProtKB-ARBA"/>
</dbReference>